<keyword evidence="6" id="KW-0627">Porphyrin biosynthesis</keyword>
<evidence type="ECO:0000256" key="11">
    <source>
        <dbReference type="PIRSR" id="PIRSR001415-4"/>
    </source>
</evidence>
<feature type="binding site" evidence="11">
    <location>
        <position position="139"/>
    </location>
    <ligand>
        <name>Zn(2+)</name>
        <dbReference type="ChEBI" id="CHEBI:29105"/>
        <label>1</label>
        <note>catalytic</note>
    </ligand>
</feature>
<comment type="function">
    <text evidence="7">Catalyzes an early step in the biosynthesis of tetrapyrroles. Binds two molecules of 5-aminolevulinate per subunit, each at a distinct site, and catalyzes their condensation to form porphobilinogen.</text>
</comment>
<comment type="subunit">
    <text evidence="8">Homooctamer; active form. Homohexamer; low activity form.</text>
</comment>
<feature type="binding site" evidence="11">
    <location>
        <position position="131"/>
    </location>
    <ligand>
        <name>Zn(2+)</name>
        <dbReference type="ChEBI" id="CHEBI:29105"/>
        <label>1</label>
        <note>catalytic</note>
    </ligand>
</feature>
<dbReference type="Gene3D" id="3.20.20.70">
    <property type="entry name" value="Aldolase class I"/>
    <property type="match status" value="2"/>
</dbReference>
<dbReference type="EMBL" id="CASHTH010001659">
    <property type="protein sequence ID" value="CAI8017812.1"/>
    <property type="molecule type" value="Genomic_DNA"/>
</dbReference>
<dbReference type="SMART" id="SM01004">
    <property type="entry name" value="ALAD"/>
    <property type="match status" value="1"/>
</dbReference>
<evidence type="ECO:0000256" key="6">
    <source>
        <dbReference type="ARBA" id="ARBA00023244"/>
    </source>
</evidence>
<keyword evidence="14" id="KW-1185">Reference proteome</keyword>
<proteinExistence type="inferred from homology"/>
<dbReference type="Proteomes" id="UP001174909">
    <property type="component" value="Unassembled WGS sequence"/>
</dbReference>
<comment type="pathway">
    <text evidence="1">Porphyrin-containing compound metabolism; protoporphyrin-IX biosynthesis; coproporphyrinogen-III from 5-aminolevulinate: step 1/4.</text>
</comment>
<protein>
    <recommendedName>
        <fullName evidence="3">porphobilinogen synthase</fullName>
        <ecNumber evidence="3">4.2.1.24</ecNumber>
    </recommendedName>
    <alternativeName>
        <fullName evidence="9">Porphobilinogen synthase</fullName>
    </alternativeName>
</protein>
<gene>
    <name evidence="13" type="ORF">GBAR_LOCUS10755</name>
</gene>
<comment type="catalytic activity">
    <reaction evidence="10">
        <text>2 5-aminolevulinate = porphobilinogen + 2 H2O + H(+)</text>
        <dbReference type="Rhea" id="RHEA:24064"/>
        <dbReference type="ChEBI" id="CHEBI:15377"/>
        <dbReference type="ChEBI" id="CHEBI:15378"/>
        <dbReference type="ChEBI" id="CHEBI:58126"/>
        <dbReference type="ChEBI" id="CHEBI:356416"/>
        <dbReference type="EC" id="4.2.1.24"/>
    </reaction>
</comment>
<dbReference type="InterPro" id="IPR013785">
    <property type="entry name" value="Aldolase_TIM"/>
</dbReference>
<evidence type="ECO:0000256" key="12">
    <source>
        <dbReference type="RuleBase" id="RU004161"/>
    </source>
</evidence>
<dbReference type="PIRSF" id="PIRSF001415">
    <property type="entry name" value="Porphbilin_synth"/>
    <property type="match status" value="1"/>
</dbReference>
<dbReference type="GO" id="GO:0008270">
    <property type="term" value="F:zinc ion binding"/>
    <property type="evidence" value="ECO:0007669"/>
    <property type="project" value="TreeGrafter"/>
</dbReference>
<dbReference type="Pfam" id="PF00490">
    <property type="entry name" value="ALAD"/>
    <property type="match status" value="2"/>
</dbReference>
<comment type="similarity">
    <text evidence="2 12">Belongs to the ALAD family.</text>
</comment>
<dbReference type="PANTHER" id="PTHR11458:SF0">
    <property type="entry name" value="DELTA-AMINOLEVULINIC ACID DEHYDRATASE"/>
    <property type="match status" value="1"/>
</dbReference>
<feature type="binding site" evidence="11">
    <location>
        <position position="138"/>
    </location>
    <ligand>
        <name>Zn(2+)</name>
        <dbReference type="ChEBI" id="CHEBI:29105"/>
        <label>2</label>
    </ligand>
</feature>
<keyword evidence="5" id="KW-0456">Lyase</keyword>
<dbReference type="PANTHER" id="PTHR11458">
    <property type="entry name" value="DELTA-AMINOLEVULINIC ACID DEHYDRATASE"/>
    <property type="match status" value="1"/>
</dbReference>
<feature type="binding site" evidence="11">
    <location>
        <position position="246"/>
    </location>
    <ligand>
        <name>Zn(2+)</name>
        <dbReference type="ChEBI" id="CHEBI:29105"/>
        <label>2</label>
    </ligand>
</feature>
<evidence type="ECO:0000256" key="1">
    <source>
        <dbReference type="ARBA" id="ARBA00004694"/>
    </source>
</evidence>
<dbReference type="GO" id="GO:0006783">
    <property type="term" value="P:heme biosynthetic process"/>
    <property type="evidence" value="ECO:0007669"/>
    <property type="project" value="UniProtKB-KW"/>
</dbReference>
<dbReference type="PRINTS" id="PR00144">
    <property type="entry name" value="DALDHYDRTASE"/>
</dbReference>
<evidence type="ECO:0000256" key="10">
    <source>
        <dbReference type="ARBA" id="ARBA00047651"/>
    </source>
</evidence>
<name>A0AA35RV84_GEOBA</name>
<sequence length="313" mass="33902">MALHSGYQHEVLRQWQSSSCSRLSAYSFIYPIFVTDDPEADEEIVSLPGQKRYGVNKLEQALRPLVDKGLMSVLIFGVPRSAKKARTCHLLAHLDGRGSPADAGDNPAILAVQRLREVFPGLLLVCDVCLCPYTDHGHCGILNEDGSINNAPSIKRLAEVAVAYARAGCHVVAPSDMMDNRVAAIKTGLLEAGLGGKASVAVMSYSAKFASTFYGPFRCLACLLYCVDVDHRDAAQSAPAFGDRRCYQLPPGSRGLAIRAVVSGEYAMLYHGSKAGAFDLKTVVLESITSMRRAGAEIIISYYTPSILDWLKE</sequence>
<reference evidence="13" key="1">
    <citation type="submission" date="2023-03" db="EMBL/GenBank/DDBJ databases">
        <authorList>
            <person name="Steffen K."/>
            <person name="Cardenas P."/>
        </authorList>
    </citation>
    <scope>NUCLEOTIDE SEQUENCE</scope>
</reference>
<organism evidence="13 14">
    <name type="scientific">Geodia barretti</name>
    <name type="common">Barrett's horny sponge</name>
    <dbReference type="NCBI Taxonomy" id="519541"/>
    <lineage>
        <taxon>Eukaryota</taxon>
        <taxon>Metazoa</taxon>
        <taxon>Porifera</taxon>
        <taxon>Demospongiae</taxon>
        <taxon>Heteroscleromorpha</taxon>
        <taxon>Tetractinellida</taxon>
        <taxon>Astrophorina</taxon>
        <taxon>Geodiidae</taxon>
        <taxon>Geodia</taxon>
    </lineage>
</organism>
<evidence type="ECO:0000313" key="14">
    <source>
        <dbReference type="Proteomes" id="UP001174909"/>
    </source>
</evidence>
<feature type="binding site" evidence="11">
    <location>
        <position position="129"/>
    </location>
    <ligand>
        <name>Zn(2+)</name>
        <dbReference type="ChEBI" id="CHEBI:29105"/>
        <label>1</label>
        <note>catalytic</note>
    </ligand>
</feature>
<dbReference type="GO" id="GO:0005829">
    <property type="term" value="C:cytosol"/>
    <property type="evidence" value="ECO:0007669"/>
    <property type="project" value="TreeGrafter"/>
</dbReference>
<evidence type="ECO:0000256" key="2">
    <source>
        <dbReference type="ARBA" id="ARBA00008055"/>
    </source>
</evidence>
<comment type="caution">
    <text evidence="13">The sequence shown here is derived from an EMBL/GenBank/DDBJ whole genome shotgun (WGS) entry which is preliminary data.</text>
</comment>
<dbReference type="AlphaFoldDB" id="A0AA35RV84"/>
<evidence type="ECO:0000256" key="9">
    <source>
        <dbReference type="ARBA" id="ARBA00032837"/>
    </source>
</evidence>
<dbReference type="SUPFAM" id="SSF51569">
    <property type="entry name" value="Aldolase"/>
    <property type="match status" value="1"/>
</dbReference>
<evidence type="ECO:0000313" key="13">
    <source>
        <dbReference type="EMBL" id="CAI8017812.1"/>
    </source>
</evidence>
<keyword evidence="4" id="KW-0350">Heme biosynthesis</keyword>
<evidence type="ECO:0000256" key="4">
    <source>
        <dbReference type="ARBA" id="ARBA00023133"/>
    </source>
</evidence>
<evidence type="ECO:0000256" key="5">
    <source>
        <dbReference type="ARBA" id="ARBA00023239"/>
    </source>
</evidence>
<dbReference type="GO" id="GO:0004655">
    <property type="term" value="F:porphobilinogen synthase activity"/>
    <property type="evidence" value="ECO:0007669"/>
    <property type="project" value="UniProtKB-EC"/>
</dbReference>
<dbReference type="InterPro" id="IPR001731">
    <property type="entry name" value="ALAD"/>
</dbReference>
<evidence type="ECO:0000256" key="3">
    <source>
        <dbReference type="ARBA" id="ARBA00012053"/>
    </source>
</evidence>
<dbReference type="EC" id="4.2.1.24" evidence="3"/>
<accession>A0AA35RV84</accession>
<evidence type="ECO:0000256" key="8">
    <source>
        <dbReference type="ARBA" id="ARBA00025861"/>
    </source>
</evidence>
<evidence type="ECO:0000256" key="7">
    <source>
        <dbReference type="ARBA" id="ARBA00025628"/>
    </source>
</evidence>